<protein>
    <submittedName>
        <fullName evidence="1">CLUMA_CG009702, isoform A</fullName>
    </submittedName>
</protein>
<reference evidence="1 2" key="1">
    <citation type="submission" date="2015-04" db="EMBL/GenBank/DDBJ databases">
        <authorList>
            <person name="Syromyatnikov M.Y."/>
            <person name="Popov V.N."/>
        </authorList>
    </citation>
    <scope>NUCLEOTIDE SEQUENCE [LARGE SCALE GENOMIC DNA]</scope>
</reference>
<accession>A0A1J1I7P3</accession>
<proteinExistence type="predicted"/>
<sequence length="82" mass="9729">MSASESVTIYQHIPTTTEHNMFPELFFFNELQMKDNFLTSFTNNPQSFSAAIFMNGARKYPLELHNQIMWQFMFALLLSYDY</sequence>
<gene>
    <name evidence="1" type="ORF">CLUMA_CG009702</name>
</gene>
<evidence type="ECO:0000313" key="2">
    <source>
        <dbReference type="Proteomes" id="UP000183832"/>
    </source>
</evidence>
<organism evidence="1 2">
    <name type="scientific">Clunio marinus</name>
    <dbReference type="NCBI Taxonomy" id="568069"/>
    <lineage>
        <taxon>Eukaryota</taxon>
        <taxon>Metazoa</taxon>
        <taxon>Ecdysozoa</taxon>
        <taxon>Arthropoda</taxon>
        <taxon>Hexapoda</taxon>
        <taxon>Insecta</taxon>
        <taxon>Pterygota</taxon>
        <taxon>Neoptera</taxon>
        <taxon>Endopterygota</taxon>
        <taxon>Diptera</taxon>
        <taxon>Nematocera</taxon>
        <taxon>Chironomoidea</taxon>
        <taxon>Chironomidae</taxon>
        <taxon>Clunio</taxon>
    </lineage>
</organism>
<dbReference type="AlphaFoldDB" id="A0A1J1I7P3"/>
<evidence type="ECO:0000313" key="1">
    <source>
        <dbReference type="EMBL" id="CRK96280.1"/>
    </source>
</evidence>
<keyword evidence="2" id="KW-1185">Reference proteome</keyword>
<dbReference type="EMBL" id="CVRI01000043">
    <property type="protein sequence ID" value="CRK96280.1"/>
    <property type="molecule type" value="Genomic_DNA"/>
</dbReference>
<name>A0A1J1I7P3_9DIPT</name>
<dbReference type="Proteomes" id="UP000183832">
    <property type="component" value="Unassembled WGS sequence"/>
</dbReference>